<accession>A0ABX5JF73</accession>
<reference evidence="3 4" key="1">
    <citation type="submission" date="2018-04" db="EMBL/GenBank/DDBJ databases">
        <title>Genomic Encyclopedia of Type Strains, Phase III (KMG-III): the genomes of soil and plant-associated and newly described type strains.</title>
        <authorList>
            <person name="Whitman W."/>
        </authorList>
    </citation>
    <scope>NUCLEOTIDE SEQUENCE [LARGE SCALE GENOMIC DNA]</scope>
    <source>
        <strain evidence="3 4">JA192</strain>
    </source>
</reference>
<comment type="caution">
    <text evidence="3">The sequence shown here is derived from an EMBL/GenBank/DDBJ whole genome shotgun (WGS) entry which is preliminary data.</text>
</comment>
<proteinExistence type="inferred from homology"/>
<dbReference type="GO" id="GO:0004519">
    <property type="term" value="F:endonuclease activity"/>
    <property type="evidence" value="ECO:0007669"/>
    <property type="project" value="UniProtKB-KW"/>
</dbReference>
<keyword evidence="3" id="KW-0540">Nuclease</keyword>
<keyword evidence="3" id="KW-0255">Endonuclease</keyword>
<keyword evidence="2" id="KW-1277">Toxin-antitoxin system</keyword>
<evidence type="ECO:0000313" key="3">
    <source>
        <dbReference type="EMBL" id="PTM81387.1"/>
    </source>
</evidence>
<dbReference type="Pfam" id="PF05016">
    <property type="entry name" value="ParE_toxin"/>
    <property type="match status" value="1"/>
</dbReference>
<evidence type="ECO:0000256" key="1">
    <source>
        <dbReference type="ARBA" id="ARBA00006226"/>
    </source>
</evidence>
<evidence type="ECO:0000313" key="4">
    <source>
        <dbReference type="Proteomes" id="UP000240800"/>
    </source>
</evidence>
<dbReference type="PANTHER" id="PTHR35601">
    <property type="entry name" value="TOXIN RELE"/>
    <property type="match status" value="1"/>
</dbReference>
<protein>
    <submittedName>
        <fullName evidence="3">mRNA-degrading endonuclease RelE of RelBE toxin-antitoxin system</fullName>
    </submittedName>
</protein>
<gene>
    <name evidence="3" type="ORF">C8J29_101324</name>
</gene>
<comment type="similarity">
    <text evidence="1">Belongs to the RelE toxin family.</text>
</comment>
<dbReference type="Gene3D" id="3.30.2310.20">
    <property type="entry name" value="RelE-like"/>
    <property type="match status" value="1"/>
</dbReference>
<dbReference type="Proteomes" id="UP000240800">
    <property type="component" value="Unassembled WGS sequence"/>
</dbReference>
<organism evidence="3 4">
    <name type="scientific">Cereibacter johrii</name>
    <dbReference type="NCBI Taxonomy" id="445629"/>
    <lineage>
        <taxon>Bacteria</taxon>
        <taxon>Pseudomonadati</taxon>
        <taxon>Pseudomonadota</taxon>
        <taxon>Alphaproteobacteria</taxon>
        <taxon>Rhodobacterales</taxon>
        <taxon>Paracoccaceae</taxon>
        <taxon>Cereibacter</taxon>
    </lineage>
</organism>
<evidence type="ECO:0000256" key="2">
    <source>
        <dbReference type="ARBA" id="ARBA00022649"/>
    </source>
</evidence>
<keyword evidence="3" id="KW-0378">Hydrolase</keyword>
<name>A0ABX5JF73_9RHOB</name>
<dbReference type="RefSeq" id="WP_069331045.1">
    <property type="nucleotide sequence ID" value="NZ_MABH01000074.1"/>
</dbReference>
<dbReference type="PANTHER" id="PTHR35601:SF1">
    <property type="entry name" value="TOXIN RELE"/>
    <property type="match status" value="1"/>
</dbReference>
<dbReference type="InterPro" id="IPR007712">
    <property type="entry name" value="RelE/ParE_toxin"/>
</dbReference>
<dbReference type="SUPFAM" id="SSF143011">
    <property type="entry name" value="RelE-like"/>
    <property type="match status" value="1"/>
</dbReference>
<keyword evidence="4" id="KW-1185">Reference proteome</keyword>
<sequence length="86" mass="9558">MKQISYTKAALRTLRRMPANTAALIRSKIEDYAQDPASQANNVKSLKGREGIRLRVGDWRVIMDDQGSVLAVLEIGPRGGIYAERT</sequence>
<dbReference type="EMBL" id="PZZW01000001">
    <property type="protein sequence ID" value="PTM81387.1"/>
    <property type="molecule type" value="Genomic_DNA"/>
</dbReference>
<dbReference type="InterPro" id="IPR035093">
    <property type="entry name" value="RelE/ParE_toxin_dom_sf"/>
</dbReference>